<dbReference type="EMBL" id="BMIN01000001">
    <property type="protein sequence ID" value="GGC97716.1"/>
    <property type="molecule type" value="Genomic_DNA"/>
</dbReference>
<keyword evidence="2" id="KW-1185">Reference proteome</keyword>
<sequence length="51" mass="5836">MKQNRRAVTTYTLSSEELEKKPIGAKCNINGGQNRRKVRYEWPGNKGKGKN</sequence>
<evidence type="ECO:0000313" key="2">
    <source>
        <dbReference type="Proteomes" id="UP000642571"/>
    </source>
</evidence>
<organism evidence="1 2">
    <name type="scientific">Pontibacillus salipaludis</name>
    <dbReference type="NCBI Taxonomy" id="1697394"/>
    <lineage>
        <taxon>Bacteria</taxon>
        <taxon>Bacillati</taxon>
        <taxon>Bacillota</taxon>
        <taxon>Bacilli</taxon>
        <taxon>Bacillales</taxon>
        <taxon>Bacillaceae</taxon>
        <taxon>Pontibacillus</taxon>
    </lineage>
</organism>
<evidence type="ECO:0000313" key="1">
    <source>
        <dbReference type="EMBL" id="GGC97716.1"/>
    </source>
</evidence>
<dbReference type="Proteomes" id="UP000642571">
    <property type="component" value="Unassembled WGS sequence"/>
</dbReference>
<gene>
    <name evidence="1" type="ORF">GCM10011389_01070</name>
</gene>
<accession>A0ABQ1PIE2</accession>
<protein>
    <submittedName>
        <fullName evidence="1">Uncharacterized protein</fullName>
    </submittedName>
</protein>
<reference evidence="2" key="1">
    <citation type="journal article" date="2019" name="Int. J. Syst. Evol. Microbiol.">
        <title>The Global Catalogue of Microorganisms (GCM) 10K type strain sequencing project: providing services to taxonomists for standard genome sequencing and annotation.</title>
        <authorList>
            <consortium name="The Broad Institute Genomics Platform"/>
            <consortium name="The Broad Institute Genome Sequencing Center for Infectious Disease"/>
            <person name="Wu L."/>
            <person name="Ma J."/>
        </authorList>
    </citation>
    <scope>NUCLEOTIDE SEQUENCE [LARGE SCALE GENOMIC DNA]</scope>
    <source>
        <strain evidence="2">CGMCC 1.15353</strain>
    </source>
</reference>
<name>A0ABQ1PIE2_9BACI</name>
<proteinExistence type="predicted"/>
<comment type="caution">
    <text evidence="1">The sequence shown here is derived from an EMBL/GenBank/DDBJ whole genome shotgun (WGS) entry which is preliminary data.</text>
</comment>